<dbReference type="GO" id="GO:0120147">
    <property type="term" value="F:formylglycine-generating oxidase activity"/>
    <property type="evidence" value="ECO:0007669"/>
    <property type="project" value="TreeGrafter"/>
</dbReference>
<dbReference type="InterPro" id="IPR005532">
    <property type="entry name" value="SUMF_dom"/>
</dbReference>
<reference evidence="2 3" key="1">
    <citation type="submission" date="2018-05" db="EMBL/GenBank/DDBJ databases">
        <title>Marinifilum breve JC075T sp. nov., a marine bacterium isolated from Yongle Blue Hole in the South China Sea.</title>
        <authorList>
            <person name="Fu T."/>
        </authorList>
    </citation>
    <scope>NUCLEOTIDE SEQUENCE [LARGE SCALE GENOMIC DNA]</scope>
    <source>
        <strain evidence="2 3">JC075</strain>
    </source>
</reference>
<dbReference type="AlphaFoldDB" id="A0A2V3ZZA5"/>
<gene>
    <name evidence="2" type="ORF">DF185_07775</name>
</gene>
<organism evidence="2 3">
    <name type="scientific">Marinifilum breve</name>
    <dbReference type="NCBI Taxonomy" id="2184082"/>
    <lineage>
        <taxon>Bacteria</taxon>
        <taxon>Pseudomonadati</taxon>
        <taxon>Bacteroidota</taxon>
        <taxon>Bacteroidia</taxon>
        <taxon>Marinilabiliales</taxon>
        <taxon>Marinifilaceae</taxon>
    </lineage>
</organism>
<dbReference type="InterPro" id="IPR042095">
    <property type="entry name" value="SUMF_sf"/>
</dbReference>
<dbReference type="PANTHER" id="PTHR23150:SF19">
    <property type="entry name" value="FORMYLGLYCINE-GENERATING ENZYME"/>
    <property type="match status" value="1"/>
</dbReference>
<keyword evidence="3" id="KW-1185">Reference proteome</keyword>
<dbReference type="Proteomes" id="UP000248079">
    <property type="component" value="Unassembled WGS sequence"/>
</dbReference>
<dbReference type="EMBL" id="QFLI01000003">
    <property type="protein sequence ID" value="PXY01789.1"/>
    <property type="molecule type" value="Genomic_DNA"/>
</dbReference>
<dbReference type="OrthoDB" id="9768004at2"/>
<dbReference type="InterPro" id="IPR016187">
    <property type="entry name" value="CTDL_fold"/>
</dbReference>
<feature type="domain" description="Sulfatase-modifying factor enzyme-like" evidence="1">
    <location>
        <begin position="1"/>
        <end position="230"/>
    </location>
</feature>
<comment type="caution">
    <text evidence="2">The sequence shown here is derived from an EMBL/GenBank/DDBJ whole genome shotgun (WGS) entry which is preliminary data.</text>
</comment>
<evidence type="ECO:0000259" key="1">
    <source>
        <dbReference type="Pfam" id="PF03781"/>
    </source>
</evidence>
<dbReference type="PANTHER" id="PTHR23150">
    <property type="entry name" value="SULFATASE MODIFYING FACTOR 1, 2"/>
    <property type="match status" value="1"/>
</dbReference>
<dbReference type="SUPFAM" id="SSF56436">
    <property type="entry name" value="C-type lectin-like"/>
    <property type="match status" value="1"/>
</dbReference>
<sequence length="232" mass="26013">MVLVEGGTYDLAVGFKKEGDNVVDKHYNVTLDDFYIGKHEVTQAQWLDIMGTKPKGFVGGNMPANNVSKAEVLEFIKKLNAKTGENYRLPTEAEWIYAARGGNQTKGFTYSGSNDLDEVAWHKNNSGMKAHPVGEKLANELGLYDMTGNVWEWCSDTYEDTGRLAYDNTTVTNPKNEKGVFIVSRGGAFNLEWEGFFSINPLNHPFWRGTNRNVNHPESNFESIGFRLAKSK</sequence>
<evidence type="ECO:0000313" key="3">
    <source>
        <dbReference type="Proteomes" id="UP000248079"/>
    </source>
</evidence>
<protein>
    <submittedName>
        <fullName evidence="2">Formylglycine-generating enzyme family protein</fullName>
    </submittedName>
</protein>
<dbReference type="Pfam" id="PF03781">
    <property type="entry name" value="FGE-sulfatase"/>
    <property type="match status" value="1"/>
</dbReference>
<name>A0A2V3ZZA5_9BACT</name>
<dbReference type="InterPro" id="IPR051043">
    <property type="entry name" value="Sulfatase_Mod_Factor_Kinase"/>
</dbReference>
<evidence type="ECO:0000313" key="2">
    <source>
        <dbReference type="EMBL" id="PXY01789.1"/>
    </source>
</evidence>
<dbReference type="Gene3D" id="3.90.1580.10">
    <property type="entry name" value="paralog of FGE (formylglycine-generating enzyme)"/>
    <property type="match status" value="1"/>
</dbReference>
<proteinExistence type="predicted"/>
<accession>A0A2V3ZZA5</accession>